<protein>
    <recommendedName>
        <fullName evidence="5">EB domain-containing protein</fullName>
    </recommendedName>
</protein>
<dbReference type="HOGENOM" id="CLU_1556970_0_0_1"/>
<evidence type="ECO:0008006" key="5">
    <source>
        <dbReference type="Google" id="ProtNLM"/>
    </source>
</evidence>
<dbReference type="CTD" id="20201429"/>
<evidence type="ECO:0000256" key="1">
    <source>
        <dbReference type="SAM" id="MobiDB-lite"/>
    </source>
</evidence>
<feature type="region of interest" description="Disordered" evidence="1">
    <location>
        <begin position="1"/>
        <end position="20"/>
    </location>
</feature>
<evidence type="ECO:0000313" key="3">
    <source>
        <dbReference type="EnsemblMetazoa" id="HelroP166243"/>
    </source>
</evidence>
<proteinExistence type="predicted"/>
<dbReference type="EMBL" id="AMQM01002289">
    <property type="status" value="NOT_ANNOTATED_CDS"/>
    <property type="molecule type" value="Genomic_DNA"/>
</dbReference>
<dbReference type="Proteomes" id="UP000015101">
    <property type="component" value="Unassembled WGS sequence"/>
</dbReference>
<evidence type="ECO:0000313" key="4">
    <source>
        <dbReference type="Proteomes" id="UP000015101"/>
    </source>
</evidence>
<accession>T1EXX9</accession>
<gene>
    <name evidence="3" type="primary">20201429</name>
    <name evidence="2" type="ORF">HELRODRAFT_166243</name>
</gene>
<sequence>MDELLPGSTASATPHNAKPHITHTTRHHTVFVNNISVKSRMINQSNAWIFGSAINAFKNNPAPMVTWASSQSWSGHLLDTSYLTNQNTCRNTSDCPIGENFSCMYIYEGCNYGTCVCDPELSIMDKNGHCIARRNSKPSYLYLRVTIPSEYIKKDLTQAAEQIVEKIEKRKL</sequence>
<dbReference type="InParanoid" id="T1EXX9"/>
<dbReference type="KEGG" id="hro:HELRODRAFT_166243"/>
<reference evidence="3" key="3">
    <citation type="submission" date="2015-06" db="UniProtKB">
        <authorList>
            <consortium name="EnsemblMetazoa"/>
        </authorList>
    </citation>
    <scope>IDENTIFICATION</scope>
</reference>
<reference evidence="4" key="1">
    <citation type="submission" date="2012-12" db="EMBL/GenBank/DDBJ databases">
        <authorList>
            <person name="Hellsten U."/>
            <person name="Grimwood J."/>
            <person name="Chapman J.A."/>
            <person name="Shapiro H."/>
            <person name="Aerts A."/>
            <person name="Otillar R.P."/>
            <person name="Terry A.Y."/>
            <person name="Boore J.L."/>
            <person name="Simakov O."/>
            <person name="Marletaz F."/>
            <person name="Cho S.-J."/>
            <person name="Edsinger-Gonzales E."/>
            <person name="Havlak P."/>
            <person name="Kuo D.-H."/>
            <person name="Larsson T."/>
            <person name="Lv J."/>
            <person name="Arendt D."/>
            <person name="Savage R."/>
            <person name="Osoegawa K."/>
            <person name="de Jong P."/>
            <person name="Lindberg D.R."/>
            <person name="Seaver E.C."/>
            <person name="Weisblat D.A."/>
            <person name="Putnam N.H."/>
            <person name="Grigoriev I.V."/>
            <person name="Rokhsar D.S."/>
        </authorList>
    </citation>
    <scope>NUCLEOTIDE SEQUENCE</scope>
</reference>
<dbReference type="RefSeq" id="XP_009031468.1">
    <property type="nucleotide sequence ID" value="XM_009033220.1"/>
</dbReference>
<organism evidence="3 4">
    <name type="scientific">Helobdella robusta</name>
    <name type="common">Californian leech</name>
    <dbReference type="NCBI Taxonomy" id="6412"/>
    <lineage>
        <taxon>Eukaryota</taxon>
        <taxon>Metazoa</taxon>
        <taxon>Spiralia</taxon>
        <taxon>Lophotrochozoa</taxon>
        <taxon>Annelida</taxon>
        <taxon>Clitellata</taxon>
        <taxon>Hirudinea</taxon>
        <taxon>Rhynchobdellida</taxon>
        <taxon>Glossiphoniidae</taxon>
        <taxon>Helobdella</taxon>
    </lineage>
</organism>
<name>T1EXX9_HELRO</name>
<dbReference type="EnsemblMetazoa" id="HelroT166243">
    <property type="protein sequence ID" value="HelroP166243"/>
    <property type="gene ID" value="HelroG166243"/>
</dbReference>
<dbReference type="EMBL" id="KB097753">
    <property type="protein sequence ID" value="ESN90561.1"/>
    <property type="molecule type" value="Genomic_DNA"/>
</dbReference>
<reference evidence="2 4" key="2">
    <citation type="journal article" date="2013" name="Nature">
        <title>Insights into bilaterian evolution from three spiralian genomes.</title>
        <authorList>
            <person name="Simakov O."/>
            <person name="Marletaz F."/>
            <person name="Cho S.J."/>
            <person name="Edsinger-Gonzales E."/>
            <person name="Havlak P."/>
            <person name="Hellsten U."/>
            <person name="Kuo D.H."/>
            <person name="Larsson T."/>
            <person name="Lv J."/>
            <person name="Arendt D."/>
            <person name="Savage R."/>
            <person name="Osoegawa K."/>
            <person name="de Jong P."/>
            <person name="Grimwood J."/>
            <person name="Chapman J.A."/>
            <person name="Shapiro H."/>
            <person name="Aerts A."/>
            <person name="Otillar R.P."/>
            <person name="Terry A.Y."/>
            <person name="Boore J.L."/>
            <person name="Grigoriev I.V."/>
            <person name="Lindberg D.R."/>
            <person name="Seaver E.C."/>
            <person name="Weisblat D.A."/>
            <person name="Putnam N.H."/>
            <person name="Rokhsar D.S."/>
        </authorList>
    </citation>
    <scope>NUCLEOTIDE SEQUENCE</scope>
</reference>
<dbReference type="GeneID" id="20201429"/>
<evidence type="ECO:0000313" key="2">
    <source>
        <dbReference type="EMBL" id="ESN90561.1"/>
    </source>
</evidence>
<keyword evidence="4" id="KW-1185">Reference proteome</keyword>
<dbReference type="AlphaFoldDB" id="T1EXX9"/>